<feature type="compositionally biased region" description="Basic and acidic residues" evidence="5">
    <location>
        <begin position="410"/>
        <end position="426"/>
    </location>
</feature>
<feature type="domain" description="SP-RING-type" evidence="6">
    <location>
        <begin position="307"/>
        <end position="388"/>
    </location>
</feature>
<organism evidence="7 8">
    <name type="scientific">Salvia divinorum</name>
    <name type="common">Maria pastora</name>
    <name type="synonym">Diviner's sage</name>
    <dbReference type="NCBI Taxonomy" id="28513"/>
    <lineage>
        <taxon>Eukaryota</taxon>
        <taxon>Viridiplantae</taxon>
        <taxon>Streptophyta</taxon>
        <taxon>Embryophyta</taxon>
        <taxon>Tracheophyta</taxon>
        <taxon>Spermatophyta</taxon>
        <taxon>Magnoliopsida</taxon>
        <taxon>eudicotyledons</taxon>
        <taxon>Gunneridae</taxon>
        <taxon>Pentapetalae</taxon>
        <taxon>asterids</taxon>
        <taxon>lamiids</taxon>
        <taxon>Lamiales</taxon>
        <taxon>Lamiaceae</taxon>
        <taxon>Nepetoideae</taxon>
        <taxon>Mentheae</taxon>
        <taxon>Salviinae</taxon>
        <taxon>Salvia</taxon>
        <taxon>Salvia subgen. Calosphace</taxon>
    </lineage>
</organism>
<dbReference type="CDD" id="cd16650">
    <property type="entry name" value="SP-RING_PIAS-like"/>
    <property type="match status" value="1"/>
</dbReference>
<feature type="region of interest" description="Disordered" evidence="5">
    <location>
        <begin position="401"/>
        <end position="481"/>
    </location>
</feature>
<dbReference type="EMBL" id="JBEAFC010000005">
    <property type="protein sequence ID" value="KAL1556863.1"/>
    <property type="molecule type" value="Genomic_DNA"/>
</dbReference>
<feature type="compositionally biased region" description="Polar residues" evidence="5">
    <location>
        <begin position="457"/>
        <end position="481"/>
    </location>
</feature>
<evidence type="ECO:0000256" key="2">
    <source>
        <dbReference type="ARBA" id="ARBA00022771"/>
    </source>
</evidence>
<dbReference type="GO" id="GO:0008270">
    <property type="term" value="F:zinc ion binding"/>
    <property type="evidence" value="ECO:0007669"/>
    <property type="project" value="UniProtKB-KW"/>
</dbReference>
<dbReference type="InterPro" id="IPR004181">
    <property type="entry name" value="Znf_MIZ"/>
</dbReference>
<evidence type="ECO:0000256" key="5">
    <source>
        <dbReference type="SAM" id="MobiDB-lite"/>
    </source>
</evidence>
<keyword evidence="8" id="KW-1185">Reference proteome</keyword>
<proteinExistence type="predicted"/>
<dbReference type="PANTHER" id="PTHR10782">
    <property type="entry name" value="ZINC FINGER MIZ DOMAIN-CONTAINING PROTEIN"/>
    <property type="match status" value="1"/>
</dbReference>
<dbReference type="PROSITE" id="PS51044">
    <property type="entry name" value="ZF_SP_RING"/>
    <property type="match status" value="1"/>
</dbReference>
<keyword evidence="2 4" id="KW-0863">Zinc-finger</keyword>
<evidence type="ECO:0000256" key="1">
    <source>
        <dbReference type="ARBA" id="ARBA00022723"/>
    </source>
</evidence>
<dbReference type="Pfam" id="PF02891">
    <property type="entry name" value="zf-MIZ"/>
    <property type="match status" value="1"/>
</dbReference>
<keyword evidence="1" id="KW-0479">Metal-binding</keyword>
<dbReference type="Proteomes" id="UP001567538">
    <property type="component" value="Unassembled WGS sequence"/>
</dbReference>
<evidence type="ECO:0000256" key="4">
    <source>
        <dbReference type="PROSITE-ProRule" id="PRU00452"/>
    </source>
</evidence>
<dbReference type="GO" id="GO:0016925">
    <property type="term" value="P:protein sumoylation"/>
    <property type="evidence" value="ECO:0007669"/>
    <property type="project" value="UniProtKB-ARBA"/>
</dbReference>
<reference evidence="7 8" key="1">
    <citation type="submission" date="2024-06" db="EMBL/GenBank/DDBJ databases">
        <title>A chromosome level genome sequence of Diviner's sage (Salvia divinorum).</title>
        <authorList>
            <person name="Ford S.A."/>
            <person name="Ro D.-K."/>
            <person name="Ness R.W."/>
            <person name="Phillips M.A."/>
        </authorList>
    </citation>
    <scope>NUCLEOTIDE SEQUENCE [LARGE SCALE GENOMIC DNA]</scope>
    <source>
        <strain evidence="7">SAF-2024a</strain>
        <tissue evidence="7">Leaf</tissue>
    </source>
</reference>
<protein>
    <submittedName>
        <fullName evidence="7">E4 SUMO-protein ligase PIAL2-like</fullName>
    </submittedName>
</protein>
<dbReference type="AlphaFoldDB" id="A0ABD1HMU4"/>
<evidence type="ECO:0000256" key="3">
    <source>
        <dbReference type="ARBA" id="ARBA00022833"/>
    </source>
</evidence>
<sequence length="886" mass="96344">MTGITAAPATRLYTNDGFIGNGNGVQSTGLTPREINNFRISAVIDRMLIHLYNNSRNDNEFENLCLSLSRYIDFCIANNYFPNRSRDLPSLVKQVSQMKNDAATQAAIMVLMISVKSACQNGWFPDQDSEELHNLAIKVASNFCSVSDFSTDPNPSYPVISTVMSRFYPRLRMGHIFAFLEVKPGFEAYASDFQISKKKYAPGDRIRLLVVQTDNVETSSCLVTPAKVNFLLSGNGVERRTNLFMDTGPQVPTVVTPLLNYGSNLLQAVGEFNGNYIIIIALMSEVPNPDSNTLQDSEQHAPATVDADSEVIEGSSRISLNCPISFMRIKIPVKGLSCKHIQCFDFDNYVDINSRRPSWRCPYCNQHVCFSDIRIDQKMVKILNEVRPNVSNIIVSSDGSWNAAMEGEETTEKPEDKTLNTERDESLQPEELLDLTQTDDPMDVFYASGTEDRKHSSMTNAQTTSINPHLANTNDANHSSTHTESDFWAEIYMSTFGLGTLDVRPNAQTTGPSASTSNLTETGAFHHNAVATTSVPQTGTPLPQYQQYQLGNSPVISDYGMPSAVPSHITRTGSVVQALPAQTSAPTLQRCSSANAASSSFTTDSLSEASQASPAASNLTSNHASPLQEPPGSNSSTLPQHLSIQQNHAQSPRQNTGFVDPNLVPNMYRVSNENQSFSRQTNFRIPRAASQSSGTAQSSMQPSINVMRPQIHTGVASTHQLNLHRTGVASSTTQQAQLIATANRAVHMSIGGSRAVPSYAWNTSAHNMPTPAVDLRVTNRATPMPQPVTTAQTSVDPNWRPPGRMRGALSGQAYADALYRLITHPTQQAQTSRPISNPMALPNIVRPVMPTFTARGNAQVVRAPNSASAAPVGRSAGPDILPSGSS</sequence>
<feature type="compositionally biased region" description="Polar residues" evidence="5">
    <location>
        <begin position="605"/>
        <end position="657"/>
    </location>
</feature>
<feature type="region of interest" description="Disordered" evidence="5">
    <location>
        <begin position="605"/>
        <end position="665"/>
    </location>
</feature>
<keyword evidence="3" id="KW-0862">Zinc</keyword>
<evidence type="ECO:0000313" key="8">
    <source>
        <dbReference type="Proteomes" id="UP001567538"/>
    </source>
</evidence>
<dbReference type="PANTHER" id="PTHR10782:SF4">
    <property type="entry name" value="TONALLI, ISOFORM E"/>
    <property type="match status" value="1"/>
</dbReference>
<comment type="caution">
    <text evidence="7">The sequence shown here is derived from an EMBL/GenBank/DDBJ whole genome shotgun (WGS) entry which is preliminary data.</text>
</comment>
<feature type="region of interest" description="Disordered" evidence="5">
    <location>
        <begin position="863"/>
        <end position="886"/>
    </location>
</feature>
<evidence type="ECO:0000313" key="7">
    <source>
        <dbReference type="EMBL" id="KAL1556863.1"/>
    </source>
</evidence>
<evidence type="ECO:0000259" key="6">
    <source>
        <dbReference type="PROSITE" id="PS51044"/>
    </source>
</evidence>
<dbReference type="InterPro" id="IPR013083">
    <property type="entry name" value="Znf_RING/FYVE/PHD"/>
</dbReference>
<accession>A0ABD1HMU4</accession>
<dbReference type="Gene3D" id="3.30.40.10">
    <property type="entry name" value="Zinc/RING finger domain, C3HC4 (zinc finger)"/>
    <property type="match status" value="1"/>
</dbReference>
<gene>
    <name evidence="7" type="ORF">AAHA92_12427</name>
</gene>
<dbReference type="GO" id="GO:0019789">
    <property type="term" value="F:SUMO transferase activity"/>
    <property type="evidence" value="ECO:0007669"/>
    <property type="project" value="UniProtKB-ARBA"/>
</dbReference>
<name>A0ABD1HMU4_SALDI</name>